<dbReference type="PANTHER" id="PTHR42756">
    <property type="entry name" value="TRANSCRIPTIONAL REGULATOR, MARR"/>
    <property type="match status" value="1"/>
</dbReference>
<keyword evidence="6" id="KW-1185">Reference proteome</keyword>
<keyword evidence="2" id="KW-0238">DNA-binding</keyword>
<evidence type="ECO:0000256" key="2">
    <source>
        <dbReference type="ARBA" id="ARBA00023125"/>
    </source>
</evidence>
<dbReference type="InterPro" id="IPR036388">
    <property type="entry name" value="WH-like_DNA-bd_sf"/>
</dbReference>
<dbReference type="RefSeq" id="WP_379191596.1">
    <property type="nucleotide sequence ID" value="NZ_JBHSOW010000108.1"/>
</dbReference>
<dbReference type="PANTHER" id="PTHR42756:SF1">
    <property type="entry name" value="TRANSCRIPTIONAL REPRESSOR OF EMRAB OPERON"/>
    <property type="match status" value="1"/>
</dbReference>
<dbReference type="Gene3D" id="1.10.10.10">
    <property type="entry name" value="Winged helix-like DNA-binding domain superfamily/Winged helix DNA-binding domain"/>
    <property type="match status" value="1"/>
</dbReference>
<proteinExistence type="predicted"/>
<evidence type="ECO:0000313" key="5">
    <source>
        <dbReference type="EMBL" id="MFC5652935.1"/>
    </source>
</evidence>
<comment type="caution">
    <text evidence="5">The sequence shown here is derived from an EMBL/GenBank/DDBJ whole genome shotgun (WGS) entry which is preliminary data.</text>
</comment>
<dbReference type="EMBL" id="JBHSOW010000108">
    <property type="protein sequence ID" value="MFC5652935.1"/>
    <property type="molecule type" value="Genomic_DNA"/>
</dbReference>
<dbReference type="Proteomes" id="UP001596047">
    <property type="component" value="Unassembled WGS sequence"/>
</dbReference>
<evidence type="ECO:0000259" key="4">
    <source>
        <dbReference type="PROSITE" id="PS50995"/>
    </source>
</evidence>
<protein>
    <submittedName>
        <fullName evidence="5">MarR family winged helix-turn-helix transcriptional regulator</fullName>
    </submittedName>
</protein>
<keyword evidence="1" id="KW-0805">Transcription regulation</keyword>
<sequence>MDKQRQEDILQLEHTFTLMKRRMDAEWARENDLRINAMQARILVRLFEEGPQKASAIADKLQITAGAITGIADKLIDLQYLERERDVDDRRVVYLVLTDQGTQLVERLKERRTAIMEMMFTGLSQEEVRELTRLFNKVIANMDAVKE</sequence>
<organism evidence="5 6">
    <name type="scientific">Paenibacillus solisilvae</name>
    <dbReference type="NCBI Taxonomy" id="2486751"/>
    <lineage>
        <taxon>Bacteria</taxon>
        <taxon>Bacillati</taxon>
        <taxon>Bacillota</taxon>
        <taxon>Bacilli</taxon>
        <taxon>Bacillales</taxon>
        <taxon>Paenibacillaceae</taxon>
        <taxon>Paenibacillus</taxon>
    </lineage>
</organism>
<dbReference type="SUPFAM" id="SSF46785">
    <property type="entry name" value="Winged helix' DNA-binding domain"/>
    <property type="match status" value="1"/>
</dbReference>
<dbReference type="SMART" id="SM00347">
    <property type="entry name" value="HTH_MARR"/>
    <property type="match status" value="1"/>
</dbReference>
<keyword evidence="3" id="KW-0804">Transcription</keyword>
<accession>A0ABW0W416</accession>
<dbReference type="InterPro" id="IPR036390">
    <property type="entry name" value="WH_DNA-bd_sf"/>
</dbReference>
<feature type="domain" description="HTH marR-type" evidence="4">
    <location>
        <begin position="1"/>
        <end position="140"/>
    </location>
</feature>
<evidence type="ECO:0000313" key="6">
    <source>
        <dbReference type="Proteomes" id="UP001596047"/>
    </source>
</evidence>
<dbReference type="InterPro" id="IPR000835">
    <property type="entry name" value="HTH_MarR-typ"/>
</dbReference>
<dbReference type="Pfam" id="PF01047">
    <property type="entry name" value="MarR"/>
    <property type="match status" value="1"/>
</dbReference>
<gene>
    <name evidence="5" type="ORF">ACFPYJ_28280</name>
</gene>
<reference evidence="6" key="1">
    <citation type="journal article" date="2019" name="Int. J. Syst. Evol. Microbiol.">
        <title>The Global Catalogue of Microorganisms (GCM) 10K type strain sequencing project: providing services to taxonomists for standard genome sequencing and annotation.</title>
        <authorList>
            <consortium name="The Broad Institute Genomics Platform"/>
            <consortium name="The Broad Institute Genome Sequencing Center for Infectious Disease"/>
            <person name="Wu L."/>
            <person name="Ma J."/>
        </authorList>
    </citation>
    <scope>NUCLEOTIDE SEQUENCE [LARGE SCALE GENOMIC DNA]</scope>
    <source>
        <strain evidence="6">CGMCC 1.3240</strain>
    </source>
</reference>
<evidence type="ECO:0000256" key="3">
    <source>
        <dbReference type="ARBA" id="ARBA00023163"/>
    </source>
</evidence>
<name>A0ABW0W416_9BACL</name>
<evidence type="ECO:0000256" key="1">
    <source>
        <dbReference type="ARBA" id="ARBA00023015"/>
    </source>
</evidence>
<dbReference type="PRINTS" id="PR00598">
    <property type="entry name" value="HTHMARR"/>
</dbReference>
<dbReference type="PROSITE" id="PS50995">
    <property type="entry name" value="HTH_MARR_2"/>
    <property type="match status" value="1"/>
</dbReference>